<organism evidence="3 4">
    <name type="scientific">Rouxiella badensis</name>
    <dbReference type="NCBI Taxonomy" id="1646377"/>
    <lineage>
        <taxon>Bacteria</taxon>
        <taxon>Pseudomonadati</taxon>
        <taxon>Pseudomonadota</taxon>
        <taxon>Gammaproteobacteria</taxon>
        <taxon>Enterobacterales</taxon>
        <taxon>Yersiniaceae</taxon>
        <taxon>Rouxiella</taxon>
    </lineage>
</organism>
<dbReference type="Proteomes" id="UP000192536">
    <property type="component" value="Unassembled WGS sequence"/>
</dbReference>
<dbReference type="Pfam" id="PF00561">
    <property type="entry name" value="Abhydrolase_1"/>
    <property type="match status" value="1"/>
</dbReference>
<dbReference type="GO" id="GO:0016747">
    <property type="term" value="F:acyltransferase activity, transferring groups other than amino-acyl groups"/>
    <property type="evidence" value="ECO:0007669"/>
    <property type="project" value="InterPro"/>
</dbReference>
<evidence type="ECO:0000259" key="2">
    <source>
        <dbReference type="Pfam" id="PF00561"/>
    </source>
</evidence>
<comment type="caution">
    <text evidence="3">The sequence shown here is derived from an EMBL/GenBank/DDBJ whole genome shotgun (WGS) entry which is preliminary data.</text>
</comment>
<dbReference type="NCBIfam" id="NF005757">
    <property type="entry name" value="PRK07581.1"/>
    <property type="match status" value="1"/>
</dbReference>
<name>A0A1X0WGN5_9GAMM</name>
<dbReference type="PIRSF" id="PIRSF000443">
    <property type="entry name" value="Homoser_Ac_trans"/>
    <property type="match status" value="1"/>
</dbReference>
<dbReference type="EMBL" id="MRWE01000011">
    <property type="protein sequence ID" value="ORJ25935.1"/>
    <property type="molecule type" value="Genomic_DNA"/>
</dbReference>
<protein>
    <submittedName>
        <fullName evidence="3">Homoserine acetyltransferase</fullName>
    </submittedName>
</protein>
<dbReference type="InterPro" id="IPR000073">
    <property type="entry name" value="AB_hydrolase_1"/>
</dbReference>
<feature type="domain" description="AB hydrolase-1" evidence="2">
    <location>
        <begin position="60"/>
        <end position="289"/>
    </location>
</feature>
<keyword evidence="3" id="KW-0808">Transferase</keyword>
<dbReference type="RefSeq" id="WP_084912379.1">
    <property type="nucleotide sequence ID" value="NZ_MRWE01000011.1"/>
</dbReference>
<dbReference type="PANTHER" id="PTHR32268">
    <property type="entry name" value="HOMOSERINE O-ACETYLTRANSFERASE"/>
    <property type="match status" value="1"/>
</dbReference>
<reference evidence="3 4" key="1">
    <citation type="journal article" date="2017" name="Int. J. Syst. Evol. Microbiol.">
        <title>Rouxiella badensis sp. nov. and Rouxiella silvae sp. nov. isolated from peat bog soil in Germany and emendation of the genus description.</title>
        <authorList>
            <person name="Le Fleche-Mateos A."/>
            <person name="Kugler J.H."/>
            <person name="Hansen S.H."/>
            <person name="Syldatk C."/>
            <person name="Hausmann R."/>
            <person name="Lomprez F."/>
            <person name="Vandenbogaert M."/>
            <person name="Manuguerra J.C."/>
            <person name="Grimont P.A."/>
        </authorList>
    </citation>
    <scope>NUCLEOTIDE SEQUENCE [LARGE SCALE GENOMIC DNA]</scope>
    <source>
        <strain evidence="3 4">DSM 100043</strain>
    </source>
</reference>
<dbReference type="InterPro" id="IPR008220">
    <property type="entry name" value="HAT_MetX-like"/>
</dbReference>
<keyword evidence="4" id="KW-1185">Reference proteome</keyword>
<evidence type="ECO:0000313" key="3">
    <source>
        <dbReference type="EMBL" id="ORJ25935.1"/>
    </source>
</evidence>
<dbReference type="InterPro" id="IPR029058">
    <property type="entry name" value="AB_hydrolase_fold"/>
</dbReference>
<feature type="active site" description="Nucleophile" evidence="1">
    <location>
        <position position="127"/>
    </location>
</feature>
<evidence type="ECO:0000313" key="4">
    <source>
        <dbReference type="Proteomes" id="UP000192536"/>
    </source>
</evidence>
<dbReference type="AlphaFoldDB" id="A0A1X0WGN5"/>
<dbReference type="SUPFAM" id="SSF53474">
    <property type="entry name" value="alpha/beta-Hydrolases"/>
    <property type="match status" value="1"/>
</dbReference>
<dbReference type="PANTHER" id="PTHR32268:SF15">
    <property type="entry name" value="HOMOSERINE ACETYLTRANSFERASE FAMILY PROTEIN (AFU_ORTHOLOGUE AFUA_1G15350)"/>
    <property type="match status" value="1"/>
</dbReference>
<proteinExistence type="predicted"/>
<sequence length="330" mass="36408">MQDYQQFSLGDFVLQSGEVLRQAKLAYATFGELNVQGDNAILIPSYYTGTHRSYLKLIGAGRALDPRRYFIVLTNMFGNGVSSSPSHDGAQHGADFPTVSIKDNVNAQHLLSRSLGINAFALVTGWSMGAMQAWQWAVSFPQQVKALLPVCGTARCWPLNHVFLEGIKGALQADPVYHHGRYRTSPLAGLAAFGRVYAGWAYSAEFFRAARYRDLGFETLEQLLQSWEKDHQNWDANNLLAMLATWQSGDVSLDAIAGVSAKTCVMVGSTDRYFTPEEARIEFDRLPANVGEWRPLVSPYGHCAGAPGRFARETAEIECAISELLRESCA</sequence>
<dbReference type="Gene3D" id="3.40.50.1820">
    <property type="entry name" value="alpha/beta hydrolase"/>
    <property type="match status" value="1"/>
</dbReference>
<feature type="active site" evidence="1">
    <location>
        <position position="271"/>
    </location>
</feature>
<accession>A0A1X0WGN5</accession>
<feature type="active site" evidence="1">
    <location>
        <position position="302"/>
    </location>
</feature>
<dbReference type="STRING" id="1646377.BS640_08595"/>
<evidence type="ECO:0000256" key="1">
    <source>
        <dbReference type="PIRSR" id="PIRSR000443-1"/>
    </source>
</evidence>
<gene>
    <name evidence="3" type="ORF">BS640_08595</name>
</gene>